<feature type="compositionally biased region" description="Basic and acidic residues" evidence="2">
    <location>
        <begin position="562"/>
        <end position="574"/>
    </location>
</feature>
<feature type="compositionally biased region" description="Low complexity" evidence="2">
    <location>
        <begin position="2168"/>
        <end position="2186"/>
    </location>
</feature>
<feature type="compositionally biased region" description="Low complexity" evidence="2">
    <location>
        <begin position="2070"/>
        <end position="2086"/>
    </location>
</feature>
<keyword evidence="4" id="KW-1185">Reference proteome</keyword>
<reference evidence="3" key="1">
    <citation type="journal article" date="2020" name="Stud. Mycol.">
        <title>101 Dothideomycetes genomes: a test case for predicting lifestyles and emergence of pathogens.</title>
        <authorList>
            <person name="Haridas S."/>
            <person name="Albert R."/>
            <person name="Binder M."/>
            <person name="Bloem J."/>
            <person name="Labutti K."/>
            <person name="Salamov A."/>
            <person name="Andreopoulos B."/>
            <person name="Baker S."/>
            <person name="Barry K."/>
            <person name="Bills G."/>
            <person name="Bluhm B."/>
            <person name="Cannon C."/>
            <person name="Castanera R."/>
            <person name="Culley D."/>
            <person name="Daum C."/>
            <person name="Ezra D."/>
            <person name="Gonzalez J."/>
            <person name="Henrissat B."/>
            <person name="Kuo A."/>
            <person name="Liang C."/>
            <person name="Lipzen A."/>
            <person name="Lutzoni F."/>
            <person name="Magnuson J."/>
            <person name="Mondo S."/>
            <person name="Nolan M."/>
            <person name="Ohm R."/>
            <person name="Pangilinan J."/>
            <person name="Park H.-J."/>
            <person name="Ramirez L."/>
            <person name="Alfaro M."/>
            <person name="Sun H."/>
            <person name="Tritt A."/>
            <person name="Yoshinaga Y."/>
            <person name="Zwiers L.-H."/>
            <person name="Turgeon B."/>
            <person name="Goodwin S."/>
            <person name="Spatafora J."/>
            <person name="Crous P."/>
            <person name="Grigoriev I."/>
        </authorList>
    </citation>
    <scope>NUCLEOTIDE SEQUENCE</scope>
    <source>
        <strain evidence="3">CBS 113818</strain>
    </source>
</reference>
<feature type="compositionally biased region" description="Basic and acidic residues" evidence="2">
    <location>
        <begin position="2187"/>
        <end position="2201"/>
    </location>
</feature>
<evidence type="ECO:0000313" key="4">
    <source>
        <dbReference type="Proteomes" id="UP000799424"/>
    </source>
</evidence>
<dbReference type="PANTHER" id="PTHR45615">
    <property type="entry name" value="MYOSIN HEAVY CHAIN, NON-MUSCLE"/>
    <property type="match status" value="1"/>
</dbReference>
<evidence type="ECO:0000313" key="3">
    <source>
        <dbReference type="EMBL" id="KAF2829060.1"/>
    </source>
</evidence>
<keyword evidence="1" id="KW-0175">Coiled coil</keyword>
<feature type="region of interest" description="Disordered" evidence="2">
    <location>
        <begin position="484"/>
        <end position="512"/>
    </location>
</feature>
<feature type="region of interest" description="Disordered" evidence="2">
    <location>
        <begin position="409"/>
        <end position="428"/>
    </location>
</feature>
<dbReference type="PANTHER" id="PTHR45615:SF80">
    <property type="entry name" value="GRIP DOMAIN-CONTAINING PROTEIN"/>
    <property type="match status" value="1"/>
</dbReference>
<feature type="coiled-coil region" evidence="1">
    <location>
        <begin position="1486"/>
        <end position="1569"/>
    </location>
</feature>
<feature type="compositionally biased region" description="Polar residues" evidence="2">
    <location>
        <begin position="609"/>
        <end position="623"/>
    </location>
</feature>
<feature type="compositionally biased region" description="Polar residues" evidence="2">
    <location>
        <begin position="486"/>
        <end position="512"/>
    </location>
</feature>
<sequence>MRSYEFSSDCTSDSNMYPQDSGRCRNICFESKRRVDRVAEHLHQVEACVNTIRDVKVSELVVSNTNSELSVKLDQLGRKIDGLCRSTEAIIAQDITSRNPFTTREVTSLDTKMERQKAMHEQDVAKLEDAKRFAEIQLQDHLDGCADANTNLKCEVETAIQANFGSEETKSAVEKAGEKTSATGNQIKVAQLQQQLEIKTLEHQSEVEKLKVLNDDIATQLAAAQRTKDTSSGITDSTDPEFARLKVEFKELQAKHGSLKKDMLASNGRCSELEGKIKDMEEDAKQTSEDTRLAHRQAIARVFAKPKLETEARKAAEKKFSAATERVDEFPRWVHENPKLENTETLQQDLAQAHQAAAYWYAAVNGDGTEENFSLTLQFERKILEPDELQNVIIQKEIDAMAEEQSFLPDEMESEEVPSPNAEPETANDELTSIVTAPTSPAGTGIESDQDVTVPKAVMAESSNTKSGDYITASDEVETLNELVSEPNSRSWADGSTQKPTATKDTSIPTTDLFLSSDDAGYIEEAKGVINAICKQCSKKLELPFEKDALEDMELHWSKHDKICGKTETERTSTRSDPSAKPTVDLEPGNQTPAEPDVKLSVGVKNVAQHHNVNAASKTTPRKSNGGMMSSRFPNESDQEVVNAPAKAFAKTSTLRANEKASRNNPASDLGTFTRKLTTAPKKSRRPGGGDGKGNKRGDGGRYNAKYPRQLTTSGRSPPPNLETRLLTATTISCTRRKPSGTAKNLSLSRESPDPDPTSPDYLNRHIHNHTWHGARQRASRAYPSLRFSGPLLPTHPQPSRPHVHQSAPSPHYRPPHRLLLPHPCAPRRRGAEDKFISKRIEQRLAPLEHIPKKIGELESKLDGRLEGVNGAAKDSKQDFTDATTTGLAHAITDTLKPVMENLLDVSTTTNKDIELINGKVKDQNTKIEDAIRVAEETSQKVDALTTIDNKPPVDDANTSTILNAVAKLSEDILAVRQKVEGIENKSNDVAPTSDTLTASKLAELDSKLDAMVTNNSNESAILQAIDRLKKNVATANQELVSLKSKNDTPDVDTVTVSKLAELDSKLGAIVTKIDNMDRELPKSKSDELITKNANESATLGAIGRLEQSVATTNQELVALKSKNDTPDVDTLTTAKLAELDRKLDQLAGVSDSLDAINQELVTFKSKNRDLTVANSTISRHTDSSGDLETKVANLMDAILQIKEQVDVASQPAFTLSDETTGAPGSLTSFSLAEYTQQLAGVKNQLEPLGQSMTNLKEDDIEAVVEKVWVVLQRQSETLAAGQETTPLVSAAAELTFSTIVAHNNAPVAPKTPEDGRSYSAISSQVSEPVAPAVAQLSVSDFATQTTEPEVPQPDPLAISDIITIQQDAPVTQGATSAEATKTIAGLQTVVDNLQDTLNAKDQSVSAVMSALEGFRIEKHGATLNGAAILEVWWKKEDFHGEDLETIMAPFNYVNASFLRLAKEHDQTIVERMSLKSRVTATQTQKDAAEQASTALRAKVDELEGDLTTTQKQLADCRDAVKDPEADYASLNEEFDNAEVQREAEEALVAETKERRQVAQAELAALVADKDQPNENSSEDLADEVLVKEIQKHDTIVDAVEADEVPAQGYIMPAEPPTEVEDPELKEFDDDDLRTPPRPGFNATAPVFVPQPYPPAPAPEVEMDVNVDSQEGGNIASLIPSVADEMQQSVPATADEQRTEAAPIIPVADQISETAPADGEQPTGTPIMLLVLKGGMKDSVHARANQKATSTSKTDSTAVPSFTIPGCTQKVAWLKEQIENAAAQDRVVEKRCGICELRAQIDIVDGKEDWNKHEREQHVHAACGVMVFKHDLDFHTERCSMSTCKAIEKSRREGKKEQTSAVPSEKKLKLRCYVCKEHVLVVDRDNPTTGRQKLLWTSHNQDYHTKCEDCSLDISTATFGDHKNNKCAKRKGPIPQQIVPKLPLPIAATPGGRQERAAQLEPVDTTDLEMCPHCADWLSIQPDRKAFDTHCAACKDQITICGMKGCGDVMGNIYFHVNHRLWCKARKIQQRWDYSANNPDSIAWPAEDVPEDEDTATPTHATTGLGFSIHNTNTTTGAPHTPTTTNKSDPRSPALTGSPTNTSGRNSSKSTTTVGAPHTPATTKKPNTRSPAPTETPTNTLTVQDSSRTPATAPVGLYRSYMNTQPTGSNNRGNGPRNAAGSWSNNRRGENRRHETRRPDMSRFGARGARPAPPPAAQSQQPQQQWGGNALQYQNKDCKMPGTEKKKE</sequence>
<proteinExistence type="predicted"/>
<feature type="compositionally biased region" description="Basic and acidic residues" evidence="2">
    <location>
        <begin position="2236"/>
        <end position="2248"/>
    </location>
</feature>
<protein>
    <submittedName>
        <fullName evidence="3">Uncharacterized protein</fullName>
    </submittedName>
</protein>
<gene>
    <name evidence="3" type="ORF">CC86DRAFT_464759</name>
</gene>
<dbReference type="EMBL" id="MU006221">
    <property type="protein sequence ID" value="KAF2829060.1"/>
    <property type="molecule type" value="Genomic_DNA"/>
</dbReference>
<evidence type="ECO:0000256" key="2">
    <source>
        <dbReference type="SAM" id="MobiDB-lite"/>
    </source>
</evidence>
<organism evidence="3 4">
    <name type="scientific">Ophiobolus disseminans</name>
    <dbReference type="NCBI Taxonomy" id="1469910"/>
    <lineage>
        <taxon>Eukaryota</taxon>
        <taxon>Fungi</taxon>
        <taxon>Dikarya</taxon>
        <taxon>Ascomycota</taxon>
        <taxon>Pezizomycotina</taxon>
        <taxon>Dothideomycetes</taxon>
        <taxon>Pleosporomycetidae</taxon>
        <taxon>Pleosporales</taxon>
        <taxon>Pleosporineae</taxon>
        <taxon>Phaeosphaeriaceae</taxon>
        <taxon>Ophiobolus</taxon>
    </lineage>
</organism>
<name>A0A6A7A6Z5_9PLEO</name>
<feature type="compositionally biased region" description="Polar residues" evidence="2">
    <location>
        <begin position="2095"/>
        <end position="2150"/>
    </location>
</feature>
<evidence type="ECO:0000256" key="1">
    <source>
        <dbReference type="SAM" id="Coils"/>
    </source>
</evidence>
<feature type="region of interest" description="Disordered" evidence="2">
    <location>
        <begin position="2043"/>
        <end position="2248"/>
    </location>
</feature>
<accession>A0A6A7A6Z5</accession>
<feature type="region of interest" description="Disordered" evidence="2">
    <location>
        <begin position="786"/>
        <end position="828"/>
    </location>
</feature>
<dbReference type="Proteomes" id="UP000799424">
    <property type="component" value="Unassembled WGS sequence"/>
</dbReference>
<feature type="region of interest" description="Disordered" evidence="2">
    <location>
        <begin position="562"/>
        <end position="760"/>
    </location>
</feature>